<gene>
    <name evidence="2" type="ORF">HH214_18545</name>
</gene>
<keyword evidence="3" id="KW-1185">Reference proteome</keyword>
<evidence type="ECO:0000313" key="3">
    <source>
        <dbReference type="Proteomes" id="UP000503278"/>
    </source>
</evidence>
<dbReference type="AlphaFoldDB" id="A0A7L5E3Y8"/>
<feature type="chain" id="PRO_5029468017" evidence="1">
    <location>
        <begin position="19"/>
        <end position="290"/>
    </location>
</feature>
<protein>
    <submittedName>
        <fullName evidence="2">Uncharacterized protein</fullName>
    </submittedName>
</protein>
<evidence type="ECO:0000313" key="2">
    <source>
        <dbReference type="EMBL" id="QJD97731.1"/>
    </source>
</evidence>
<proteinExistence type="predicted"/>
<name>A0A7L5E3Y8_9SPHI</name>
<reference evidence="2 3" key="1">
    <citation type="submission" date="2020-04" db="EMBL/GenBank/DDBJ databases">
        <title>Genome sequencing of novel species.</title>
        <authorList>
            <person name="Heo J."/>
            <person name="Kim S.-J."/>
            <person name="Kim J.-S."/>
            <person name="Hong S.-B."/>
            <person name="Kwon S.-W."/>
        </authorList>
    </citation>
    <scope>NUCLEOTIDE SEQUENCE [LARGE SCALE GENOMIC DNA]</scope>
    <source>
        <strain evidence="2 3">F39-2</strain>
    </source>
</reference>
<evidence type="ECO:0000256" key="1">
    <source>
        <dbReference type="SAM" id="SignalP"/>
    </source>
</evidence>
<dbReference type="EMBL" id="CP051682">
    <property type="protein sequence ID" value="QJD97731.1"/>
    <property type="molecule type" value="Genomic_DNA"/>
</dbReference>
<dbReference type="KEGG" id="mrob:HH214_18545"/>
<feature type="signal peptide" evidence="1">
    <location>
        <begin position="1"/>
        <end position="18"/>
    </location>
</feature>
<keyword evidence="1" id="KW-0732">Signal</keyword>
<dbReference type="RefSeq" id="WP_169610163.1">
    <property type="nucleotide sequence ID" value="NZ_CP051682.1"/>
</dbReference>
<accession>A0A7L5E3Y8</accession>
<organism evidence="2 3">
    <name type="scientific">Mucilaginibacter robiniae</name>
    <dbReference type="NCBI Taxonomy" id="2728022"/>
    <lineage>
        <taxon>Bacteria</taxon>
        <taxon>Pseudomonadati</taxon>
        <taxon>Bacteroidota</taxon>
        <taxon>Sphingobacteriia</taxon>
        <taxon>Sphingobacteriales</taxon>
        <taxon>Sphingobacteriaceae</taxon>
        <taxon>Mucilaginibacter</taxon>
    </lineage>
</organism>
<dbReference type="Proteomes" id="UP000503278">
    <property type="component" value="Chromosome"/>
</dbReference>
<sequence>MKLFLLALLIIISTNSFAQRDESPYVGKKLTLVKDAGHLKDSVNIVTDFFKHIVKWDYRPDNIIYQVGNKPWSYRDSLINKIFVCLSEKKEANDTAYTYLELENRETGIIFYKMNSNWSELVLCDDKGNPIPKKKVVKPVVDPCALIDESYDEFSHTKQYTTAYIYHRENESPFDPTETYHVDFTKYIKKSGVNYYMALETTSNIPLATEQGAIVILKNGKRLKKPLAKVTTTVNSKAEYVRRSFITLTSADIAILKSSPIKRFQLYIDQDIVNDSETVYKMFLCLINKK</sequence>